<protein>
    <submittedName>
        <fullName evidence="1">Uncharacterized protein</fullName>
    </submittedName>
</protein>
<reference evidence="1 2" key="1">
    <citation type="submission" date="2015-12" db="EMBL/GenBank/DDBJ databases">
        <title>Draft genome sequence of Moniliophthora roreri, the causal agent of frosty pod rot of cacao.</title>
        <authorList>
            <person name="Aime M.C."/>
            <person name="Diaz-Valderrama J.R."/>
            <person name="Kijpornyongpan T."/>
            <person name="Phillips-Mora W."/>
        </authorList>
    </citation>
    <scope>NUCLEOTIDE SEQUENCE [LARGE SCALE GENOMIC DNA]</scope>
    <source>
        <strain evidence="1 2">MCA 2952</strain>
    </source>
</reference>
<evidence type="ECO:0000313" key="2">
    <source>
        <dbReference type="Proteomes" id="UP000054988"/>
    </source>
</evidence>
<proteinExistence type="predicted"/>
<accession>A0A0W0EW29</accession>
<sequence length="283" mass="32007">MPPITLVLNHQIMMPLRINYLHIPGRRTPRKEAEEIYRKSYFRLLGFLVKHGRVPPTSTIETKAARKGNHSEMGPTPVRQYRRYQDLESRVLLHDFIEHGCEMAEGPINILTMILWIDIGSRSLVDTVVMIAMYGERVHAIRGNESLSTLYEILENVTTTSIPEDFSVSISFGYADGSVLTQAAYRADTFTFMQYLPDVLPHGEKFDRYGSFLKRIEADHEAGINRADCFVDKYLKAREASMDEIVSGGGVSPRGWIRDLLLTYVAGSAIEAGSSCLSLFRLK</sequence>
<organism evidence="1 2">
    <name type="scientific">Moniliophthora roreri</name>
    <name type="common">Frosty pod rot fungus</name>
    <name type="synonym">Monilia roreri</name>
    <dbReference type="NCBI Taxonomy" id="221103"/>
    <lineage>
        <taxon>Eukaryota</taxon>
        <taxon>Fungi</taxon>
        <taxon>Dikarya</taxon>
        <taxon>Basidiomycota</taxon>
        <taxon>Agaricomycotina</taxon>
        <taxon>Agaricomycetes</taxon>
        <taxon>Agaricomycetidae</taxon>
        <taxon>Agaricales</taxon>
        <taxon>Marasmiineae</taxon>
        <taxon>Marasmiaceae</taxon>
        <taxon>Moniliophthora</taxon>
    </lineage>
</organism>
<dbReference type="AlphaFoldDB" id="A0A0W0EW29"/>
<gene>
    <name evidence="1" type="ORF">WG66_19140</name>
</gene>
<name>A0A0W0EW29_MONRR</name>
<evidence type="ECO:0000313" key="1">
    <source>
        <dbReference type="EMBL" id="KTB28285.1"/>
    </source>
</evidence>
<comment type="caution">
    <text evidence="1">The sequence shown here is derived from an EMBL/GenBank/DDBJ whole genome shotgun (WGS) entry which is preliminary data.</text>
</comment>
<dbReference type="Proteomes" id="UP000054988">
    <property type="component" value="Unassembled WGS sequence"/>
</dbReference>
<dbReference type="EMBL" id="LATX01002488">
    <property type="protein sequence ID" value="KTB28285.1"/>
    <property type="molecule type" value="Genomic_DNA"/>
</dbReference>